<proteinExistence type="inferred from homology"/>
<dbReference type="RefSeq" id="WP_100255084.1">
    <property type="nucleotide sequence ID" value="NZ_CP024870.1"/>
</dbReference>
<dbReference type="InterPro" id="IPR041663">
    <property type="entry name" value="DisA/LigA_HHH"/>
</dbReference>
<evidence type="ECO:0000256" key="5">
    <source>
        <dbReference type="ARBA" id="ARBA00022763"/>
    </source>
</evidence>
<feature type="binding site" evidence="12">
    <location>
        <position position="402"/>
    </location>
    <ligand>
        <name>Zn(2+)</name>
        <dbReference type="ChEBI" id="CHEBI:29105"/>
    </ligand>
</feature>
<feature type="binding site" evidence="12">
    <location>
        <position position="112"/>
    </location>
    <ligand>
        <name>NAD(+)</name>
        <dbReference type="ChEBI" id="CHEBI:57540"/>
    </ligand>
</feature>
<dbReference type="SUPFAM" id="SSF56091">
    <property type="entry name" value="DNA ligase/mRNA capping enzyme, catalytic domain"/>
    <property type="match status" value="1"/>
</dbReference>
<accession>A0A2K8KIN2</accession>
<dbReference type="Pfam" id="PF03119">
    <property type="entry name" value="DNA_ligase_ZBD"/>
    <property type="match status" value="1"/>
</dbReference>
<dbReference type="SUPFAM" id="SSF50249">
    <property type="entry name" value="Nucleic acid-binding proteins"/>
    <property type="match status" value="1"/>
</dbReference>
<keyword evidence="5 12" id="KW-0227">DNA damage</keyword>
<dbReference type="Pfam" id="PF01653">
    <property type="entry name" value="DNA_ligase_aden"/>
    <property type="match status" value="1"/>
</dbReference>
<name>A0A2K8KIN2_9MOLU</name>
<protein>
    <recommendedName>
        <fullName evidence="12">DNA ligase</fullName>
        <ecNumber evidence="12">6.5.1.2</ecNumber>
    </recommendedName>
    <alternativeName>
        <fullName evidence="12">Polydeoxyribonucleotide synthase [NAD(+)]</fullName>
    </alternativeName>
</protein>
<dbReference type="GO" id="GO:0006281">
    <property type="term" value="P:DNA repair"/>
    <property type="evidence" value="ECO:0007669"/>
    <property type="project" value="UniProtKB-KW"/>
</dbReference>
<keyword evidence="9 12" id="KW-0234">DNA repair</keyword>
<dbReference type="PANTHER" id="PTHR23389:SF9">
    <property type="entry name" value="DNA LIGASE"/>
    <property type="match status" value="1"/>
</dbReference>
<evidence type="ECO:0000256" key="8">
    <source>
        <dbReference type="ARBA" id="ARBA00023027"/>
    </source>
</evidence>
<dbReference type="NCBIfam" id="TIGR00575">
    <property type="entry name" value="dnlj"/>
    <property type="match status" value="1"/>
</dbReference>
<evidence type="ECO:0000256" key="1">
    <source>
        <dbReference type="ARBA" id="ARBA00004067"/>
    </source>
</evidence>
<dbReference type="HAMAP" id="MF_01588">
    <property type="entry name" value="DNA_ligase_A"/>
    <property type="match status" value="1"/>
</dbReference>
<dbReference type="Gene3D" id="2.40.50.140">
    <property type="entry name" value="Nucleic acid-binding proteins"/>
    <property type="match status" value="1"/>
</dbReference>
<dbReference type="SUPFAM" id="SSF52113">
    <property type="entry name" value="BRCT domain"/>
    <property type="match status" value="1"/>
</dbReference>
<dbReference type="GO" id="GO:0003911">
    <property type="term" value="F:DNA ligase (NAD+) activity"/>
    <property type="evidence" value="ECO:0007669"/>
    <property type="project" value="UniProtKB-UniRule"/>
</dbReference>
<feature type="binding site" evidence="12">
    <location>
        <position position="420"/>
    </location>
    <ligand>
        <name>Zn(2+)</name>
        <dbReference type="ChEBI" id="CHEBI:29105"/>
    </ligand>
</feature>
<dbReference type="InterPro" id="IPR001357">
    <property type="entry name" value="BRCT_dom"/>
</dbReference>
<keyword evidence="4 12" id="KW-0479">Metal-binding</keyword>
<keyword evidence="6 12" id="KW-0862">Zinc</keyword>
<feature type="binding site" evidence="12">
    <location>
        <position position="308"/>
    </location>
    <ligand>
        <name>NAD(+)</name>
        <dbReference type="ChEBI" id="CHEBI:57540"/>
    </ligand>
</feature>
<evidence type="ECO:0000256" key="6">
    <source>
        <dbReference type="ARBA" id="ARBA00022833"/>
    </source>
</evidence>
<dbReference type="Pfam" id="PF00533">
    <property type="entry name" value="BRCT"/>
    <property type="match status" value="1"/>
</dbReference>
<keyword evidence="3 12" id="KW-0235">DNA replication</keyword>
<dbReference type="CDD" id="cd17748">
    <property type="entry name" value="BRCT_DNA_ligase_like"/>
    <property type="match status" value="1"/>
</dbReference>
<dbReference type="SMART" id="SM00278">
    <property type="entry name" value="HhH1"/>
    <property type="match status" value="2"/>
</dbReference>
<feature type="domain" description="BRCT" evidence="13">
    <location>
        <begin position="587"/>
        <end position="664"/>
    </location>
</feature>
<dbReference type="AlphaFoldDB" id="A0A2K8KIN2"/>
<evidence type="ECO:0000256" key="9">
    <source>
        <dbReference type="ARBA" id="ARBA00023204"/>
    </source>
</evidence>
<dbReference type="CDD" id="cd00114">
    <property type="entry name" value="LIGANc"/>
    <property type="match status" value="1"/>
</dbReference>
<keyword evidence="15" id="KW-1185">Reference proteome</keyword>
<evidence type="ECO:0000256" key="11">
    <source>
        <dbReference type="ARBA" id="ARBA00034005"/>
    </source>
</evidence>
<dbReference type="Gene3D" id="1.10.150.20">
    <property type="entry name" value="5' to 3' exonuclease, C-terminal subdomain"/>
    <property type="match status" value="2"/>
</dbReference>
<dbReference type="FunFam" id="1.10.150.20:FF:000007">
    <property type="entry name" value="DNA ligase"/>
    <property type="match status" value="1"/>
</dbReference>
<dbReference type="Gene3D" id="3.40.50.10190">
    <property type="entry name" value="BRCT domain"/>
    <property type="match status" value="1"/>
</dbReference>
<feature type="active site" description="N6-AMP-lysine intermediate" evidence="12">
    <location>
        <position position="114"/>
    </location>
</feature>
<feature type="binding site" evidence="12">
    <location>
        <position position="284"/>
    </location>
    <ligand>
        <name>NAD(+)</name>
        <dbReference type="ChEBI" id="CHEBI:57540"/>
    </ligand>
</feature>
<comment type="function">
    <text evidence="1 12">DNA ligase that catalyzes the formation of phosphodiester linkages between 5'-phosphoryl and 3'-hydroxyl groups in double-stranded DNA using NAD as a coenzyme and as the energy source for the reaction. It is essential for DNA replication and repair of damaged DNA.</text>
</comment>
<evidence type="ECO:0000313" key="15">
    <source>
        <dbReference type="Proteomes" id="UP000231179"/>
    </source>
</evidence>
<dbReference type="PANTHER" id="PTHR23389">
    <property type="entry name" value="CHROMOSOME TRANSMISSION FIDELITY FACTOR 18"/>
    <property type="match status" value="1"/>
</dbReference>
<dbReference type="SMART" id="SM00532">
    <property type="entry name" value="LIGANc"/>
    <property type="match status" value="1"/>
</dbReference>
<organism evidence="14 15">
    <name type="scientific">Spiroplasma clarkii</name>
    <dbReference type="NCBI Taxonomy" id="2139"/>
    <lineage>
        <taxon>Bacteria</taxon>
        <taxon>Bacillati</taxon>
        <taxon>Mycoplasmatota</taxon>
        <taxon>Mollicutes</taxon>
        <taxon>Entomoplasmatales</taxon>
        <taxon>Spiroplasmataceae</taxon>
        <taxon>Spiroplasma</taxon>
    </lineage>
</organism>
<evidence type="ECO:0000256" key="2">
    <source>
        <dbReference type="ARBA" id="ARBA00022598"/>
    </source>
</evidence>
<dbReference type="PIRSF" id="PIRSF001604">
    <property type="entry name" value="LigA"/>
    <property type="match status" value="1"/>
</dbReference>
<dbReference type="Proteomes" id="UP000231179">
    <property type="component" value="Chromosome"/>
</dbReference>
<reference evidence="14 15" key="1">
    <citation type="submission" date="2017-11" db="EMBL/GenBank/DDBJ databases">
        <title>Complete genome sequence of Spiroplasma clarkii CN-5 (DSM 19994).</title>
        <authorList>
            <person name="Tsai Y.-M."/>
            <person name="Chang A."/>
            <person name="Lo W.-S."/>
            <person name="Kuo C.-H."/>
        </authorList>
    </citation>
    <scope>NUCLEOTIDE SEQUENCE [LARGE SCALE GENOMIC DNA]</scope>
    <source>
        <strain evidence="14 15">CN-5</strain>
    </source>
</reference>
<dbReference type="InterPro" id="IPR013839">
    <property type="entry name" value="DNAligase_adenylation"/>
</dbReference>
<keyword evidence="8 12" id="KW-0520">NAD</keyword>
<comment type="catalytic activity">
    <reaction evidence="11 12">
        <text>NAD(+) + (deoxyribonucleotide)n-3'-hydroxyl + 5'-phospho-(deoxyribonucleotide)m = (deoxyribonucleotide)n+m + AMP + beta-nicotinamide D-nucleotide.</text>
        <dbReference type="EC" id="6.5.1.2"/>
    </reaction>
</comment>
<dbReference type="FunFam" id="1.10.287.610:FF:000002">
    <property type="entry name" value="DNA ligase"/>
    <property type="match status" value="1"/>
</dbReference>
<dbReference type="GO" id="GO:0003677">
    <property type="term" value="F:DNA binding"/>
    <property type="evidence" value="ECO:0007669"/>
    <property type="project" value="InterPro"/>
</dbReference>
<dbReference type="GO" id="GO:0005829">
    <property type="term" value="C:cytosol"/>
    <property type="evidence" value="ECO:0007669"/>
    <property type="project" value="TreeGrafter"/>
</dbReference>
<dbReference type="InterPro" id="IPR004150">
    <property type="entry name" value="NAD_DNA_ligase_OB"/>
</dbReference>
<feature type="binding site" evidence="12">
    <location>
        <position position="135"/>
    </location>
    <ligand>
        <name>NAD(+)</name>
        <dbReference type="ChEBI" id="CHEBI:57540"/>
    </ligand>
</feature>
<dbReference type="NCBIfam" id="NF005932">
    <property type="entry name" value="PRK07956.1"/>
    <property type="match status" value="1"/>
</dbReference>
<evidence type="ECO:0000256" key="7">
    <source>
        <dbReference type="ARBA" id="ARBA00022842"/>
    </source>
</evidence>
<dbReference type="EC" id="6.5.1.2" evidence="12"/>
<dbReference type="InterPro" id="IPR013840">
    <property type="entry name" value="DNAligase_N"/>
</dbReference>
<comment type="similarity">
    <text evidence="12">Belongs to the NAD-dependent DNA ligase family. LigA subfamily.</text>
</comment>
<evidence type="ECO:0000256" key="4">
    <source>
        <dbReference type="ARBA" id="ARBA00022723"/>
    </source>
</evidence>
<feature type="binding site" evidence="12">
    <location>
        <begin position="81"/>
        <end position="82"/>
    </location>
    <ligand>
        <name>NAD(+)</name>
        <dbReference type="ChEBI" id="CHEBI:57540"/>
    </ligand>
</feature>
<dbReference type="SUPFAM" id="SSF47781">
    <property type="entry name" value="RuvA domain 2-like"/>
    <property type="match status" value="1"/>
</dbReference>
<dbReference type="PROSITE" id="PS01055">
    <property type="entry name" value="DNA_LIGASE_N1"/>
    <property type="match status" value="1"/>
</dbReference>
<keyword evidence="10 12" id="KW-0464">Manganese</keyword>
<dbReference type="SMART" id="SM00292">
    <property type="entry name" value="BRCT"/>
    <property type="match status" value="1"/>
</dbReference>
<dbReference type="Pfam" id="PF22745">
    <property type="entry name" value="Nlig-Ia"/>
    <property type="match status" value="1"/>
</dbReference>
<comment type="cofactor">
    <cofactor evidence="12">
        <name>Mg(2+)</name>
        <dbReference type="ChEBI" id="CHEBI:18420"/>
    </cofactor>
    <cofactor evidence="12">
        <name>Mn(2+)</name>
        <dbReference type="ChEBI" id="CHEBI:29035"/>
    </cofactor>
</comment>
<dbReference type="GO" id="GO:0046872">
    <property type="term" value="F:metal ion binding"/>
    <property type="evidence" value="ECO:0007669"/>
    <property type="project" value="UniProtKB-KW"/>
</dbReference>
<dbReference type="InterPro" id="IPR036420">
    <property type="entry name" value="BRCT_dom_sf"/>
</dbReference>
<dbReference type="Pfam" id="PF12826">
    <property type="entry name" value="HHH_2"/>
    <property type="match status" value="1"/>
</dbReference>
<dbReference type="EMBL" id="CP024870">
    <property type="protein sequence ID" value="ATX71555.1"/>
    <property type="molecule type" value="Genomic_DNA"/>
</dbReference>
<evidence type="ECO:0000256" key="3">
    <source>
        <dbReference type="ARBA" id="ARBA00022705"/>
    </source>
</evidence>
<keyword evidence="2 12" id="KW-0436">Ligase</keyword>
<dbReference type="Gene3D" id="6.20.10.30">
    <property type="match status" value="1"/>
</dbReference>
<evidence type="ECO:0000259" key="13">
    <source>
        <dbReference type="PROSITE" id="PS50172"/>
    </source>
</evidence>
<gene>
    <name evidence="12 14" type="primary">ligA</name>
    <name evidence="14" type="ORF">SCLAR_v1c12550</name>
</gene>
<dbReference type="InterPro" id="IPR001679">
    <property type="entry name" value="DNA_ligase"/>
</dbReference>
<dbReference type="PROSITE" id="PS50172">
    <property type="entry name" value="BRCT"/>
    <property type="match status" value="1"/>
</dbReference>
<dbReference type="Pfam" id="PF03120">
    <property type="entry name" value="OB_DNA_ligase"/>
    <property type="match status" value="1"/>
</dbReference>
<evidence type="ECO:0000256" key="12">
    <source>
        <dbReference type="HAMAP-Rule" id="MF_01588"/>
    </source>
</evidence>
<dbReference type="InterPro" id="IPR018239">
    <property type="entry name" value="DNA_ligase_AS"/>
</dbReference>
<keyword evidence="7 12" id="KW-0460">Magnesium</keyword>
<evidence type="ECO:0000256" key="10">
    <source>
        <dbReference type="ARBA" id="ARBA00023211"/>
    </source>
</evidence>
<dbReference type="InterPro" id="IPR012340">
    <property type="entry name" value="NA-bd_OB-fold"/>
</dbReference>
<feature type="binding site" evidence="12">
    <location>
        <position position="425"/>
    </location>
    <ligand>
        <name>Zn(2+)</name>
        <dbReference type="ChEBI" id="CHEBI:29105"/>
    </ligand>
</feature>
<dbReference type="GO" id="GO:0006260">
    <property type="term" value="P:DNA replication"/>
    <property type="evidence" value="ECO:0007669"/>
    <property type="project" value="UniProtKB-KW"/>
</dbReference>
<dbReference type="Gene3D" id="3.30.470.30">
    <property type="entry name" value="DNA ligase/mRNA capping enzyme"/>
    <property type="match status" value="1"/>
</dbReference>
<dbReference type="InterPro" id="IPR010994">
    <property type="entry name" value="RuvA_2-like"/>
</dbReference>
<feature type="binding site" evidence="12">
    <location>
        <begin position="32"/>
        <end position="36"/>
    </location>
    <ligand>
        <name>NAD(+)</name>
        <dbReference type="ChEBI" id="CHEBI:57540"/>
    </ligand>
</feature>
<dbReference type="InterPro" id="IPR004149">
    <property type="entry name" value="Znf_DNAligase_C4"/>
</dbReference>
<feature type="binding site" evidence="12">
    <location>
        <position position="405"/>
    </location>
    <ligand>
        <name>Zn(2+)</name>
        <dbReference type="ChEBI" id="CHEBI:29105"/>
    </ligand>
</feature>
<evidence type="ECO:0000313" key="14">
    <source>
        <dbReference type="EMBL" id="ATX71555.1"/>
    </source>
</evidence>
<dbReference type="InterPro" id="IPR003583">
    <property type="entry name" value="Hlx-hairpin-Hlx_DNA-bd_motif"/>
</dbReference>
<dbReference type="Gene3D" id="1.10.287.610">
    <property type="entry name" value="Helix hairpin bin"/>
    <property type="match status" value="1"/>
</dbReference>
<sequence length="664" mass="75016">MDKIEKRIKELKTQLNIWAHAYYVLDAPVVDDAEYDALFLELKDLEAQYPQFITGDSPTQRVGGIVLEKFEKYQHKTPMLSLDNAFNDGDLLNFDKQIKKEVEQKPYSFFVEPKIDGLSISLIYKQGKLQTAATRGDGVYGEDVTSNIKTIKSLPLMIADLDDYVEIRGEVFLNKTEFNKINAQRKAKDEPLFANPRNAAAGTVRQLDSSIAAERNLDAFLYYYMNREKISTHSQSMTHLQSMNFKVNNLGQHCPDIQAVIEHVNYLNTLRHDLDYEIDGVVIKVNEFDLYEEIGYTSKFPKWAIAFKFPAEVKTTKLLDIFPTVGRTGRITYNAVLEPVGLAGTTVQAATLHNADFIVERDIRVGANVKVKKAGDIIPEIIEPIKDENFVNLPIWQESQNCPECNSPLERTVGEVDQYCINSSCPRKIIRSLEHFASREAMNIEGLSIKIIEKLYENGFVKNIADIYKLKTVRTNLLELDNMGEKSVDNLLQAIENTKQNSAEKLFFGLGIRYVGKKTAQLLVINFKSILNLKNQDFDTIATIHDIGPTVSQAVVDWFKVQANLDLVTELQSLGLNTDYLGNVGSKFNEEISNKSFVITGTLSKPRNHFKSILEEHGAKVIDSVSKKTDYLLAGSEAGSKLEKAQKLNVKIINEEEFKELIGE</sequence>
<dbReference type="FunFam" id="3.30.470.30:FF:000001">
    <property type="entry name" value="DNA ligase"/>
    <property type="match status" value="1"/>
</dbReference>
<feature type="binding site" evidence="12">
    <location>
        <position position="170"/>
    </location>
    <ligand>
        <name>NAD(+)</name>
        <dbReference type="ChEBI" id="CHEBI:57540"/>
    </ligand>
</feature>